<keyword evidence="2" id="KW-0732">Signal</keyword>
<dbReference type="InParanoid" id="A0A136J5X2"/>
<feature type="compositionally biased region" description="Basic and acidic residues" evidence="1">
    <location>
        <begin position="180"/>
        <end position="193"/>
    </location>
</feature>
<feature type="compositionally biased region" description="Pro residues" evidence="1">
    <location>
        <begin position="259"/>
        <end position="278"/>
    </location>
</feature>
<feature type="region of interest" description="Disordered" evidence="1">
    <location>
        <begin position="132"/>
        <end position="320"/>
    </location>
</feature>
<feature type="compositionally biased region" description="Low complexity" evidence="1">
    <location>
        <begin position="279"/>
        <end position="292"/>
    </location>
</feature>
<dbReference type="STRING" id="196109.A0A136J5X2"/>
<protein>
    <submittedName>
        <fullName evidence="3">Uncharacterized protein</fullName>
    </submittedName>
</protein>
<name>A0A136J5X2_9PEZI</name>
<evidence type="ECO:0000313" key="3">
    <source>
        <dbReference type="EMBL" id="KXJ92547.1"/>
    </source>
</evidence>
<proteinExistence type="predicted"/>
<reference evidence="4" key="1">
    <citation type="submission" date="2016-02" db="EMBL/GenBank/DDBJ databases">
        <title>Draft genome sequence of Microdochium bolleyi, a fungal endophyte of beachgrass.</title>
        <authorList>
            <consortium name="DOE Joint Genome Institute"/>
            <person name="David A.S."/>
            <person name="May G."/>
            <person name="Haridas S."/>
            <person name="Lim J."/>
            <person name="Wang M."/>
            <person name="Labutti K."/>
            <person name="Lipzen A."/>
            <person name="Barry K."/>
            <person name="Grigoriev I.V."/>
        </authorList>
    </citation>
    <scope>NUCLEOTIDE SEQUENCE [LARGE SCALE GENOMIC DNA]</scope>
    <source>
        <strain evidence="4">J235TASD1</strain>
    </source>
</reference>
<dbReference type="PRINTS" id="PR01217">
    <property type="entry name" value="PRICHEXTENSN"/>
</dbReference>
<organism evidence="3 4">
    <name type="scientific">Microdochium bolleyi</name>
    <dbReference type="NCBI Taxonomy" id="196109"/>
    <lineage>
        <taxon>Eukaryota</taxon>
        <taxon>Fungi</taxon>
        <taxon>Dikarya</taxon>
        <taxon>Ascomycota</taxon>
        <taxon>Pezizomycotina</taxon>
        <taxon>Sordariomycetes</taxon>
        <taxon>Xylariomycetidae</taxon>
        <taxon>Xylariales</taxon>
        <taxon>Microdochiaceae</taxon>
        <taxon>Microdochium</taxon>
    </lineage>
</organism>
<evidence type="ECO:0000313" key="4">
    <source>
        <dbReference type="Proteomes" id="UP000070501"/>
    </source>
</evidence>
<dbReference type="EMBL" id="KQ964248">
    <property type="protein sequence ID" value="KXJ92547.1"/>
    <property type="molecule type" value="Genomic_DNA"/>
</dbReference>
<evidence type="ECO:0000256" key="1">
    <source>
        <dbReference type="SAM" id="MobiDB-lite"/>
    </source>
</evidence>
<keyword evidence="4" id="KW-1185">Reference proteome</keyword>
<gene>
    <name evidence="3" type="ORF">Micbo1qcDRAFT_173727</name>
</gene>
<feature type="chain" id="PRO_5007293535" evidence="2">
    <location>
        <begin position="20"/>
        <end position="428"/>
    </location>
</feature>
<feature type="compositionally biased region" description="Pro residues" evidence="1">
    <location>
        <begin position="140"/>
        <end position="155"/>
    </location>
</feature>
<evidence type="ECO:0000256" key="2">
    <source>
        <dbReference type="SAM" id="SignalP"/>
    </source>
</evidence>
<dbReference type="AlphaFoldDB" id="A0A136J5X2"/>
<sequence>MWSLTAIALTTALAGSALATKPGGHHDDHGCSPGGGHHKWRRGGYGGDCWDDDSGHGPEITKYCQGYNPGPPVTETKYETKHQGTTTVTSYTTTTSCVGGAGVGYPVAPGYGDHKKRTFGRRLATTLRTIIFLGPKPHGPKPPGGHPPGPQPPADHPPDNHGDYPTEPSLEPEYPTQPPEPEHTTPEPEHPTSEPEYPTQEPEHPTPEPELSYPTQQPEPQPSYPAQEPDRDDYPTQQPEPEYPTQPPQPSHTTQEPAPEYPTQPPPEPEHPTQPPAPEYTTQEPEPSYPTYEPEPEPEHPTQPPQPEYPTNNNDNDSHYPKDKHHWTSWLPWNWFSHKLDKDHHKRDSAARLQISRRTYECLHADAWSPEQIAKACKCKGVSGARPAKTVYKTEYKTEYAATATETKTQTVRDEHCTDNAGAYPTHY</sequence>
<dbReference type="Proteomes" id="UP000070501">
    <property type="component" value="Unassembled WGS sequence"/>
</dbReference>
<feature type="signal peptide" evidence="2">
    <location>
        <begin position="1"/>
        <end position="19"/>
    </location>
</feature>
<accession>A0A136J5X2</accession>
<feature type="compositionally biased region" description="Pro residues" evidence="1">
    <location>
        <begin position="241"/>
        <end position="250"/>
    </location>
</feature>